<accession>A0ABW3N3V0</accession>
<evidence type="ECO:0000256" key="2">
    <source>
        <dbReference type="ARBA" id="ARBA00011245"/>
    </source>
</evidence>
<dbReference type="PANTHER" id="PTHR12143">
    <property type="entry name" value="PEPTIDE N-GLYCANASE PNGASE -RELATED"/>
    <property type="match status" value="1"/>
</dbReference>
<dbReference type="InterPro" id="IPR050883">
    <property type="entry name" value="PNGase"/>
</dbReference>
<dbReference type="Gene3D" id="2.70.98.10">
    <property type="match status" value="1"/>
</dbReference>
<dbReference type="Gene3D" id="1.20.1610.10">
    <property type="entry name" value="alpha-1,2-mannosidases domains"/>
    <property type="match status" value="1"/>
</dbReference>
<protein>
    <submittedName>
        <fullName evidence="7">GH92 family glycosyl hydrolase</fullName>
        <ecNumber evidence="7">3.2.1.-</ecNumber>
    </submittedName>
</protein>
<dbReference type="PROSITE" id="PS51257">
    <property type="entry name" value="PROKAR_LIPOPROTEIN"/>
    <property type="match status" value="1"/>
</dbReference>
<dbReference type="InterPro" id="IPR008928">
    <property type="entry name" value="6-hairpin_glycosidase_sf"/>
</dbReference>
<dbReference type="InterPro" id="IPR005887">
    <property type="entry name" value="GH92_a_mannosidase_put"/>
</dbReference>
<evidence type="ECO:0000256" key="1">
    <source>
        <dbReference type="ARBA" id="ARBA00001913"/>
    </source>
</evidence>
<gene>
    <name evidence="7" type="ORF">ACFQ1Q_03800</name>
</gene>
<comment type="subunit">
    <text evidence="2">Monomer.</text>
</comment>
<sequence>MNLKFISAFLGAFFLFGCNNKTSVTPAEKDQSLISYVNTFIGTGGHGHTYPGATLPYGMMQLSPDTRLEGWDGCSGYHYTDEYIYGFSHTHLSGTGISDYGDVLLMPTNKVEFNNGADGKPGYLAHFSHDNEFAEPGYYKVHLDSTEIDVELTVSNRSGIHKYEFPSAENQYMVLDLAHRDKLLDYKIQKIDDKTIQGFRHSEAWAKDQRLFYYTTFSHPMESIVYNDNEGNPISKNYKFSSKKAVIKFNNPNNEPVFIKVGISAVDIEGAKKNLEAEIGNKDFETVKKIGQDYWESQLAKIVVESNASTNDVLSGVDRINDQDLENKVNFYSALYHTMLAPNRYQDVDGRYRGMDLEIHEADFDYYTVFSLWDTYRAAHPLYTIIEQDRTNHFINTFLAKYDEGGIMPMWDLAGNYTDCMIGYHAVPVIADAYLKGIRGYDTEKAFEAMKHSATRDKFGLEAYKTYGFIPVDEESESVSKTLEYAYDDWTIAQMAKDMGKTEDYKTYIQRAQYYKNVFDQETKFMRGRFRNTWFAPFDPYEVNFNYTEANSWQYSFYVPQDVSGFINLLGGKEQLEAKLDDLFSAQTEFTGRDQSDITGLIGQYAHGNEPSHHMAYLYNFVNKPHKTQEKVHQILTELYKNDPDGISGNEDCGQMSAWYVLSSMGFYSVTPGSNYYVIGTPLFDKATINLESRDNSGGKQFNIIANNLSDTNIYIESVSLNGKALDKTFIKHSDVVKGGTLEFNMTSSPTVWGTAEGTEPKTEIAEHIILPSPYIEKGDITFRGETEVVLNTSEKDAKIFYALDDGAFQEYSKPFKIKTDTKVKLYSEKGELKSPVLETPFFKIDPNLSIKLESKYANQYSAGGNDALIDGIRSTKNYRTGSWQGYHDQDLVAVVDLGSVKPINLITSNYLRDQGAWIFHPTEVEYLVSKDGKTFNSIGKKTLETKPKNYNIAIETVEMKIPKSNYRYVKVIAKKLGNLPEWHIGYPMNGKSWIFVDEISVK</sequence>
<feature type="domain" description="Glycosyl hydrolase family 92" evidence="5">
    <location>
        <begin position="270"/>
        <end position="747"/>
    </location>
</feature>
<name>A0ABW3N3V0_9FLAO</name>
<feature type="domain" description="Glycosyl hydrolase family 92 N-terminal" evidence="6">
    <location>
        <begin position="36"/>
        <end position="264"/>
    </location>
</feature>
<dbReference type="Pfam" id="PF07971">
    <property type="entry name" value="Glyco_hydro_92"/>
    <property type="match status" value="1"/>
</dbReference>
<dbReference type="PANTHER" id="PTHR12143:SF39">
    <property type="entry name" value="SECRETED PROTEIN"/>
    <property type="match status" value="1"/>
</dbReference>
<dbReference type="InterPro" id="IPR008979">
    <property type="entry name" value="Galactose-bd-like_sf"/>
</dbReference>
<dbReference type="RefSeq" id="WP_386128142.1">
    <property type="nucleotide sequence ID" value="NZ_JBHTJL010000009.1"/>
</dbReference>
<dbReference type="SUPFAM" id="SSF49785">
    <property type="entry name" value="Galactose-binding domain-like"/>
    <property type="match status" value="1"/>
</dbReference>
<dbReference type="EMBL" id="JBHTJL010000009">
    <property type="protein sequence ID" value="MFD1062357.1"/>
    <property type="molecule type" value="Genomic_DNA"/>
</dbReference>
<keyword evidence="8" id="KW-1185">Reference proteome</keyword>
<reference evidence="8" key="1">
    <citation type="journal article" date="2019" name="Int. J. Syst. Evol. Microbiol.">
        <title>The Global Catalogue of Microorganisms (GCM) 10K type strain sequencing project: providing services to taxonomists for standard genome sequencing and annotation.</title>
        <authorList>
            <consortium name="The Broad Institute Genomics Platform"/>
            <consortium name="The Broad Institute Genome Sequencing Center for Infectious Disease"/>
            <person name="Wu L."/>
            <person name="Ma J."/>
        </authorList>
    </citation>
    <scope>NUCLEOTIDE SEQUENCE [LARGE SCALE GENOMIC DNA]</scope>
    <source>
        <strain evidence="8">CCUG 62215</strain>
    </source>
</reference>
<proteinExistence type="predicted"/>
<keyword evidence="7" id="KW-0326">Glycosidase</keyword>
<dbReference type="InterPro" id="IPR014718">
    <property type="entry name" value="GH-type_carb-bd"/>
</dbReference>
<feature type="domain" description="F5/8 type C" evidence="4">
    <location>
        <begin position="860"/>
        <end position="976"/>
    </location>
</feature>
<comment type="caution">
    <text evidence="7">The sequence shown here is derived from an EMBL/GenBank/DDBJ whole genome shotgun (WGS) entry which is preliminary data.</text>
</comment>
<dbReference type="Proteomes" id="UP001597013">
    <property type="component" value="Unassembled WGS sequence"/>
</dbReference>
<evidence type="ECO:0000313" key="8">
    <source>
        <dbReference type="Proteomes" id="UP001597013"/>
    </source>
</evidence>
<dbReference type="Gene3D" id="3.30.2080.10">
    <property type="entry name" value="GH92 mannosidase domain"/>
    <property type="match status" value="1"/>
</dbReference>
<organism evidence="7 8">
    <name type="scientific">Winogradskyella litorisediminis</name>
    <dbReference type="NCBI Taxonomy" id="1156618"/>
    <lineage>
        <taxon>Bacteria</taxon>
        <taxon>Pseudomonadati</taxon>
        <taxon>Bacteroidota</taxon>
        <taxon>Flavobacteriia</taxon>
        <taxon>Flavobacteriales</taxon>
        <taxon>Flavobacteriaceae</taxon>
        <taxon>Winogradskyella</taxon>
    </lineage>
</organism>
<evidence type="ECO:0000259" key="6">
    <source>
        <dbReference type="Pfam" id="PF17678"/>
    </source>
</evidence>
<comment type="cofactor">
    <cofactor evidence="1">
        <name>Ca(2+)</name>
        <dbReference type="ChEBI" id="CHEBI:29108"/>
    </cofactor>
</comment>
<dbReference type="GO" id="GO:0016798">
    <property type="term" value="F:hydrolase activity, acting on glycosyl bonds"/>
    <property type="evidence" value="ECO:0007669"/>
    <property type="project" value="UniProtKB-KW"/>
</dbReference>
<dbReference type="InterPro" id="IPR012939">
    <property type="entry name" value="Glyco_hydro_92"/>
</dbReference>
<dbReference type="Pfam" id="PF17678">
    <property type="entry name" value="Glyco_hydro_92N"/>
    <property type="match status" value="1"/>
</dbReference>
<dbReference type="InterPro" id="IPR041371">
    <property type="entry name" value="GH92_N"/>
</dbReference>
<evidence type="ECO:0000256" key="3">
    <source>
        <dbReference type="ARBA" id="ARBA00022837"/>
    </source>
</evidence>
<keyword evidence="7" id="KW-0378">Hydrolase</keyword>
<dbReference type="SUPFAM" id="SSF48208">
    <property type="entry name" value="Six-hairpin glycosidases"/>
    <property type="match status" value="1"/>
</dbReference>
<evidence type="ECO:0000259" key="5">
    <source>
        <dbReference type="Pfam" id="PF07971"/>
    </source>
</evidence>
<dbReference type="Gene3D" id="1.20.1050.60">
    <property type="entry name" value="alpha-1,2-mannosidase"/>
    <property type="match status" value="1"/>
</dbReference>
<evidence type="ECO:0000259" key="4">
    <source>
        <dbReference type="Pfam" id="PF00754"/>
    </source>
</evidence>
<dbReference type="NCBIfam" id="TIGR01180">
    <property type="entry name" value="aman2_put"/>
    <property type="match status" value="1"/>
</dbReference>
<dbReference type="Pfam" id="PF00754">
    <property type="entry name" value="F5_F8_type_C"/>
    <property type="match status" value="1"/>
</dbReference>
<evidence type="ECO:0000313" key="7">
    <source>
        <dbReference type="EMBL" id="MFD1062357.1"/>
    </source>
</evidence>
<dbReference type="EC" id="3.2.1.-" evidence="7"/>
<dbReference type="Gene3D" id="2.60.120.260">
    <property type="entry name" value="Galactose-binding domain-like"/>
    <property type="match status" value="1"/>
</dbReference>
<dbReference type="InterPro" id="IPR000421">
    <property type="entry name" value="FA58C"/>
</dbReference>
<keyword evidence="3" id="KW-0106">Calcium</keyword>